<dbReference type="Pfam" id="PF10442">
    <property type="entry name" value="FIST_C"/>
    <property type="match status" value="1"/>
</dbReference>
<feature type="domain" description="FIST" evidence="1">
    <location>
        <begin position="26"/>
        <end position="219"/>
    </location>
</feature>
<dbReference type="OrthoDB" id="9770293at2"/>
<dbReference type="PANTHER" id="PTHR40252:SF2">
    <property type="entry name" value="BLR0328 PROTEIN"/>
    <property type="match status" value="1"/>
</dbReference>
<dbReference type="PANTHER" id="PTHR40252">
    <property type="entry name" value="BLR0328 PROTEIN"/>
    <property type="match status" value="1"/>
</dbReference>
<proteinExistence type="predicted"/>
<accession>A0A1G9VNT4</accession>
<evidence type="ECO:0000313" key="2">
    <source>
        <dbReference type="EMBL" id="SDM73839.1"/>
    </source>
</evidence>
<dbReference type="AlphaFoldDB" id="A0A1G9VNT4"/>
<dbReference type="Pfam" id="PF08495">
    <property type="entry name" value="FIST"/>
    <property type="match status" value="1"/>
</dbReference>
<protein>
    <submittedName>
        <fullName evidence="2">Uncharacterized conserved protein, contains FIST_N domain</fullName>
    </submittedName>
</protein>
<evidence type="ECO:0000259" key="1">
    <source>
        <dbReference type="SMART" id="SM00897"/>
    </source>
</evidence>
<name>A0A1G9VNT4_9FIRM</name>
<dbReference type="EMBL" id="FNHZ01000002">
    <property type="protein sequence ID" value="SDM73839.1"/>
    <property type="molecule type" value="Genomic_DNA"/>
</dbReference>
<dbReference type="InterPro" id="IPR013702">
    <property type="entry name" value="FIST_domain_N"/>
</dbReference>
<keyword evidence="3" id="KW-1185">Reference proteome</keyword>
<reference evidence="3" key="1">
    <citation type="submission" date="2016-10" db="EMBL/GenBank/DDBJ databases">
        <authorList>
            <person name="Varghese N."/>
            <person name="Submissions S."/>
        </authorList>
    </citation>
    <scope>NUCLEOTIDE SEQUENCE [LARGE SCALE GENOMIC DNA]</scope>
    <source>
        <strain evidence="3">M83</strain>
    </source>
</reference>
<evidence type="ECO:0000313" key="3">
    <source>
        <dbReference type="Proteomes" id="UP000187651"/>
    </source>
</evidence>
<organism evidence="2 3">
    <name type="scientific">Lachnospira pectinoschiza</name>
    <dbReference type="NCBI Taxonomy" id="28052"/>
    <lineage>
        <taxon>Bacteria</taxon>
        <taxon>Bacillati</taxon>
        <taxon>Bacillota</taxon>
        <taxon>Clostridia</taxon>
        <taxon>Lachnospirales</taxon>
        <taxon>Lachnospiraceae</taxon>
        <taxon>Lachnospira</taxon>
    </lineage>
</organism>
<dbReference type="Proteomes" id="UP000187651">
    <property type="component" value="Unassembled WGS sequence"/>
</dbReference>
<dbReference type="SMART" id="SM00897">
    <property type="entry name" value="FIST"/>
    <property type="match status" value="1"/>
</dbReference>
<sequence length="363" mass="40102">MKSKFGISKNVDFAKAVTEALGGVSNPIGLVYICPYEMIESVGNELTNRFPGVPVLGTGGICYYNDTIDDKHLQIMAVTGGAKMTAGVIKHIRRAPLSEIYTLEKSVQEVGAGADNTICLEFCPYNEEVATSTLNVVLEKHKISLIGGSIFDVPEGKDPLVFVNGQVYKDTLGYMMIKNTEGKVHMFKENIYAPTDNPVHIATKVDLNKRELCCLDGRPAAQVYSEETGVPVNQVCDNVFVNPFGRVVGDEVYIASMKEPGTNGGLINYKKIYENDAISILSVLDYREVAEETKRNIRSKVSNPSCMISFNCCFRYLFFNSENYTIEYLKNMATVAPNFGYIAGGEQYLNQHVNQTMVCAVFD</sequence>
<dbReference type="RefSeq" id="WP_074521222.1">
    <property type="nucleotide sequence ID" value="NZ_FNHZ01000002.1"/>
</dbReference>
<dbReference type="InterPro" id="IPR019494">
    <property type="entry name" value="FIST_C"/>
</dbReference>
<gene>
    <name evidence="2" type="ORF">SAMN05216544_1026</name>
</gene>